<dbReference type="Gene3D" id="3.30.420.10">
    <property type="entry name" value="Ribonuclease H-like superfamily/Ribonuclease H"/>
    <property type="match status" value="1"/>
</dbReference>
<keyword evidence="1" id="KW-1185">Reference proteome</keyword>
<accession>A0A914C0E9</accession>
<organism evidence="1 2">
    <name type="scientific">Acrobeloides nanus</name>
    <dbReference type="NCBI Taxonomy" id="290746"/>
    <lineage>
        <taxon>Eukaryota</taxon>
        <taxon>Metazoa</taxon>
        <taxon>Ecdysozoa</taxon>
        <taxon>Nematoda</taxon>
        <taxon>Chromadorea</taxon>
        <taxon>Rhabditida</taxon>
        <taxon>Tylenchina</taxon>
        <taxon>Cephalobomorpha</taxon>
        <taxon>Cephaloboidea</taxon>
        <taxon>Cephalobidae</taxon>
        <taxon>Acrobeloides</taxon>
    </lineage>
</organism>
<dbReference type="GO" id="GO:0003676">
    <property type="term" value="F:nucleic acid binding"/>
    <property type="evidence" value="ECO:0007669"/>
    <property type="project" value="InterPro"/>
</dbReference>
<dbReference type="Proteomes" id="UP000887540">
    <property type="component" value="Unplaced"/>
</dbReference>
<reference evidence="2" key="1">
    <citation type="submission" date="2022-11" db="UniProtKB">
        <authorList>
            <consortium name="WormBaseParasite"/>
        </authorList>
    </citation>
    <scope>IDENTIFICATION</scope>
</reference>
<proteinExistence type="predicted"/>
<dbReference type="InterPro" id="IPR036397">
    <property type="entry name" value="RNaseH_sf"/>
</dbReference>
<sequence length="423" mass="47760">MIIIGFRDTISNNLVKMFTCFTLMNQKDQKAIIVVAFEELFHYIHNAHVVTQHGGRNIIEDQLKDYTPIPREALQVYLCLCEACELKKAKVKKGIVVKPILSKEMNSRCQLDLIDMQAQEFDGFRFIMVYQDMLATWCSDNNSMNWPGALRFIQASKNRRLHSGIGRSPYQAMFGRRMTMGISDDGLSTEELERIETEEDLELVFNTQKWKEVEENNNEPILDPVADSSNSGGNFGNDDEELQMLRSIGEEADDFPDYGFMLECIQKEREGARMAQKHQAQKMLAASNKRFQPVQPGTSVTIPVPSFDRAKGDFRNVMGTIISEEGEFYQIGTAQGILPQMYTRNQFAPTATNFLSPSQVPNKKTTLRSTAIAASPSGGQGFFHCNCQTGCENDRCKCRKVGRICNSKCHGSRSCKNIESTSQ</sequence>
<evidence type="ECO:0000313" key="1">
    <source>
        <dbReference type="Proteomes" id="UP000887540"/>
    </source>
</evidence>
<name>A0A914C0E9_9BILA</name>
<dbReference type="WBParaSite" id="ACRNAN_Path_1425.g5593.t1">
    <property type="protein sequence ID" value="ACRNAN_Path_1425.g5593.t1"/>
    <property type="gene ID" value="ACRNAN_Path_1425.g5593"/>
</dbReference>
<protein>
    <submittedName>
        <fullName evidence="2">Uncharacterized protein</fullName>
    </submittedName>
</protein>
<evidence type="ECO:0000313" key="2">
    <source>
        <dbReference type="WBParaSite" id="ACRNAN_Path_1425.g5593.t1"/>
    </source>
</evidence>
<dbReference type="AlphaFoldDB" id="A0A914C0E9"/>